<dbReference type="Proteomes" id="UP000486602">
    <property type="component" value="Unassembled WGS sequence"/>
</dbReference>
<protein>
    <recommendedName>
        <fullName evidence="2">Cell shape-determining protein MreC</fullName>
    </recommendedName>
    <alternativeName>
        <fullName evidence="4">Cell shape protein MreC</fullName>
    </alternativeName>
</protein>
<comment type="similarity">
    <text evidence="1">Belongs to the MreC family.</text>
</comment>
<feature type="domain" description="Rod shape-determining protein MreC beta-barrel core" evidence="7">
    <location>
        <begin position="111"/>
        <end position="259"/>
    </location>
</feature>
<dbReference type="InterPro" id="IPR007221">
    <property type="entry name" value="MreC"/>
</dbReference>
<keyword evidence="9" id="KW-1185">Reference proteome</keyword>
<dbReference type="AlphaFoldDB" id="A0A7K3WN31"/>
<evidence type="ECO:0000259" key="7">
    <source>
        <dbReference type="Pfam" id="PF04085"/>
    </source>
</evidence>
<dbReference type="RefSeq" id="WP_163283863.1">
    <property type="nucleotide sequence ID" value="NZ_JAAGVY010000007.1"/>
</dbReference>
<gene>
    <name evidence="8" type="primary">mreC</name>
    <name evidence="8" type="ORF">G3O08_05975</name>
</gene>
<evidence type="ECO:0000256" key="2">
    <source>
        <dbReference type="ARBA" id="ARBA00013855"/>
    </source>
</evidence>
<evidence type="ECO:0000256" key="5">
    <source>
        <dbReference type="SAM" id="Coils"/>
    </source>
</evidence>
<dbReference type="PANTHER" id="PTHR34138:SF1">
    <property type="entry name" value="CELL SHAPE-DETERMINING PROTEIN MREC"/>
    <property type="match status" value="1"/>
</dbReference>
<proteinExistence type="inferred from homology"/>
<dbReference type="InterPro" id="IPR042177">
    <property type="entry name" value="Cell/Rod_1"/>
</dbReference>
<dbReference type="PANTHER" id="PTHR34138">
    <property type="entry name" value="CELL SHAPE-DETERMINING PROTEIN MREC"/>
    <property type="match status" value="1"/>
</dbReference>
<keyword evidence="6" id="KW-0812">Transmembrane</keyword>
<evidence type="ECO:0000256" key="3">
    <source>
        <dbReference type="ARBA" id="ARBA00022960"/>
    </source>
</evidence>
<keyword evidence="6" id="KW-0472">Membrane</keyword>
<dbReference type="Gene3D" id="2.40.10.350">
    <property type="entry name" value="Rod shape-determining protein MreC, domain 2"/>
    <property type="match status" value="1"/>
</dbReference>
<evidence type="ECO:0000313" key="8">
    <source>
        <dbReference type="EMBL" id="NEN23046.1"/>
    </source>
</evidence>
<organism evidence="8 9">
    <name type="scientific">Cryomorpha ignava</name>
    <dbReference type="NCBI Taxonomy" id="101383"/>
    <lineage>
        <taxon>Bacteria</taxon>
        <taxon>Pseudomonadati</taxon>
        <taxon>Bacteroidota</taxon>
        <taxon>Flavobacteriia</taxon>
        <taxon>Flavobacteriales</taxon>
        <taxon>Cryomorphaceae</taxon>
        <taxon>Cryomorpha</taxon>
    </lineage>
</organism>
<dbReference type="GO" id="GO:0005886">
    <property type="term" value="C:plasma membrane"/>
    <property type="evidence" value="ECO:0007669"/>
    <property type="project" value="TreeGrafter"/>
</dbReference>
<keyword evidence="3" id="KW-0133">Cell shape</keyword>
<evidence type="ECO:0000256" key="6">
    <source>
        <dbReference type="SAM" id="Phobius"/>
    </source>
</evidence>
<dbReference type="EMBL" id="JAAGVY010000007">
    <property type="protein sequence ID" value="NEN23046.1"/>
    <property type="molecule type" value="Genomic_DNA"/>
</dbReference>
<dbReference type="Pfam" id="PF04085">
    <property type="entry name" value="MreC"/>
    <property type="match status" value="1"/>
</dbReference>
<comment type="caution">
    <text evidence="8">The sequence shown here is derived from an EMBL/GenBank/DDBJ whole genome shotgun (WGS) entry which is preliminary data.</text>
</comment>
<evidence type="ECO:0000256" key="4">
    <source>
        <dbReference type="ARBA" id="ARBA00032089"/>
    </source>
</evidence>
<reference evidence="8 9" key="1">
    <citation type="submission" date="2020-02" db="EMBL/GenBank/DDBJ databases">
        <title>Out from the shadows clarifying the taxonomy of the family Cryomorphaceae and related taxa by utilizing the GTDB taxonomic framework.</title>
        <authorList>
            <person name="Bowman J.P."/>
        </authorList>
    </citation>
    <scope>NUCLEOTIDE SEQUENCE [LARGE SCALE GENOMIC DNA]</scope>
    <source>
        <strain evidence="8 9">QSSC 1-22</strain>
    </source>
</reference>
<accession>A0A7K3WN31</accession>
<dbReference type="InterPro" id="IPR042175">
    <property type="entry name" value="Cell/Rod_MreC_2"/>
</dbReference>
<feature type="coiled-coil region" evidence="5">
    <location>
        <begin position="60"/>
        <end position="87"/>
    </location>
</feature>
<name>A0A7K3WN31_9FLAO</name>
<dbReference type="GO" id="GO:0008360">
    <property type="term" value="P:regulation of cell shape"/>
    <property type="evidence" value="ECO:0007669"/>
    <property type="project" value="UniProtKB-KW"/>
</dbReference>
<dbReference type="NCBIfam" id="NF010532">
    <property type="entry name" value="PRK13922.9-3"/>
    <property type="match status" value="1"/>
</dbReference>
<sequence length="278" mass="32256">MRNFIQFLVKYHIFLFFLGLQVLCFWMIYKNNSFHEASFVNSSNRLIGTIYKWKGNVTEYIELQRENDELSAENEELRNRLKSNFVNVNDHFVMINDTLRERKYRSKSAQVVNSSINKQLNYLTINKGRVEGLKPEMGVVNKRGLVGVVKDVSEHFSTVLPIINLKFTASAELQRTGNFGLLRWDGRDFRYAYLNDVPRHADVHIGDTIITRGSSAIYPRGISVGIVSDVEAKEGTNFHKIRIELFNDFSKIRYVYVVENLLKEEQLEIEATTEEDGQ</sequence>
<keyword evidence="6" id="KW-1133">Transmembrane helix</keyword>
<evidence type="ECO:0000256" key="1">
    <source>
        <dbReference type="ARBA" id="ARBA00009369"/>
    </source>
</evidence>
<dbReference type="Gene3D" id="2.40.10.340">
    <property type="entry name" value="Rod shape-determining protein MreC, domain 1"/>
    <property type="match status" value="1"/>
</dbReference>
<feature type="transmembrane region" description="Helical" evidence="6">
    <location>
        <begin position="7"/>
        <end position="29"/>
    </location>
</feature>
<keyword evidence="5" id="KW-0175">Coiled coil</keyword>
<evidence type="ECO:0000313" key="9">
    <source>
        <dbReference type="Proteomes" id="UP000486602"/>
    </source>
</evidence>
<dbReference type="InterPro" id="IPR055342">
    <property type="entry name" value="MreC_beta-barrel_core"/>
</dbReference>